<evidence type="ECO:0000313" key="1">
    <source>
        <dbReference type="EMBL" id="DAF98345.1"/>
    </source>
</evidence>
<protein>
    <submittedName>
        <fullName evidence="1">DNA-damage-inducible protein D</fullName>
    </submittedName>
</protein>
<dbReference type="EMBL" id="BK016146">
    <property type="protein sequence ID" value="DAF98345.1"/>
    <property type="molecule type" value="Genomic_DNA"/>
</dbReference>
<accession>A0A8S5UV36</accession>
<reference evidence="1" key="1">
    <citation type="journal article" date="2021" name="Proc. Natl. Acad. Sci. U.S.A.">
        <title>A Catalog of Tens of Thousands of Viruses from Human Metagenomes Reveals Hidden Associations with Chronic Diseases.</title>
        <authorList>
            <person name="Tisza M.J."/>
            <person name="Buck C.B."/>
        </authorList>
    </citation>
    <scope>NUCLEOTIDE SEQUENCE</scope>
    <source>
        <strain evidence="1">CtnNB1</strain>
    </source>
</reference>
<dbReference type="InterPro" id="IPR011204">
    <property type="entry name" value="Virulence_RhuM-like"/>
</dbReference>
<dbReference type="Pfam" id="PF13310">
    <property type="entry name" value="Virulence_RhuM"/>
    <property type="match status" value="1"/>
</dbReference>
<sequence>MPTDLIVYYSIDENHPTFPFKFEEDTFWTTQKVMAGLFGVESNTIAYHLQEIFKSEELQEASTTRKFRVVQNENGRNVSRTLQFYNLDAIIAVGYRVNSKSATAFRKWATSTLHDVIMTNLSESKTFKNMSEDEKRLAIRNELIEHNKSLAEAAKSAGVESSADYAIFQNEGYKGLYGGLGNKEIHARKGLKKSHKILDFMGSTELAANLFRATQTDEKLRRENISDKAQANKTHFEVGQKVRQTIGELGGTMPEDLPTPKKGIKQLEHAQKKLKNNK</sequence>
<dbReference type="PANTHER" id="PTHR35810">
    <property type="entry name" value="CYTOPLASMIC PROTEIN-RELATED"/>
    <property type="match status" value="1"/>
</dbReference>
<organism evidence="1">
    <name type="scientific">Siphoviridae sp. ctnNB1</name>
    <dbReference type="NCBI Taxonomy" id="2825660"/>
    <lineage>
        <taxon>Viruses</taxon>
        <taxon>Duplodnaviria</taxon>
        <taxon>Heunggongvirae</taxon>
        <taxon>Uroviricota</taxon>
        <taxon>Caudoviricetes</taxon>
    </lineage>
</organism>
<name>A0A8S5UV36_9CAUD</name>
<dbReference type="PANTHER" id="PTHR35810:SF1">
    <property type="entry name" value="CYTOPLASMIC PROTEIN"/>
    <property type="match status" value="1"/>
</dbReference>
<proteinExistence type="predicted"/>